<feature type="domain" description="AsmA" evidence="3">
    <location>
        <begin position="1"/>
        <end position="577"/>
    </location>
</feature>
<dbReference type="Pfam" id="PF05170">
    <property type="entry name" value="AsmA"/>
    <property type="match status" value="1"/>
</dbReference>
<protein>
    <recommendedName>
        <fullName evidence="3">AsmA domain-containing protein</fullName>
    </recommendedName>
</protein>
<reference evidence="4" key="1">
    <citation type="submission" date="2021-12" db="EMBL/GenBank/DDBJ databases">
        <authorList>
            <person name="Rodrigo-Torres L."/>
            <person name="Arahal R. D."/>
            <person name="Lucena T."/>
        </authorList>
    </citation>
    <scope>NUCLEOTIDE SEQUENCE</scope>
    <source>
        <strain evidence="4">CECT 8267</strain>
    </source>
</reference>
<keyword evidence="5" id="KW-1185">Reference proteome</keyword>
<evidence type="ECO:0000256" key="1">
    <source>
        <dbReference type="SAM" id="MobiDB-lite"/>
    </source>
</evidence>
<feature type="region of interest" description="Disordered" evidence="1">
    <location>
        <begin position="130"/>
        <end position="154"/>
    </location>
</feature>
<sequence length="711" mass="75818">MKRLLMIATGFVAVVFIAIWVLLTVVIDEQRLKTEITKIVEQQTNGSLTIDGALQLHIFPKLQLELGQLSYQLPGDENPLAALDSLRLGVAVMPLLSGSIEIEEASLAGLKLALVLDKKGVGNWEKVMAASDSPAAEPGAGNTPSTEAEPAGDESSMAINVDVIDITDTDILYRDQQAGTETALTGFFLKASGVNLQGNSFPIETGLSLSVSEPQLTTQLKLAANLAVANNNNVSIGDGKITVNADGDALAGQKVEATFALKEVTADVAAETVSIEFWQLILNGIDASGDLTASQWSQTLQLDSHLKVAAFDAAKLAKELGQTLPPMAADDALTNIAFSSVLALRGEQIKIDDIVLTIDKSQLTGLATVNHKRSGRIAANLVLDQLDLDRYLPPADEEAPSASETPADTSGGNKAPANAGEELLFPVEELRGLDVDFRFALNKLMASGLTLTDAKLQLTAYKGLLKLNSLKAKAYQGTIDAQAALDVKTDTPKLSLKNTVQGVEVNPVLVAVAETDWIFGNANMTMDITSRGNTTAALEKQAKGNVNFRLRKGRAEGFNLEKNVCQAISLINGDDLTGQWSEHTTLTDIVGKVRIDGQKISNTELSGGLTNMMLKGDGVVNLATEAVDYGLGLKIAGSDDGKGVNSCRVNERYRDIYWPMRCTGKLSDDPASMCGVDEKQMGKIMTDLATKEVKRKAEGAVNDALNKWLKR</sequence>
<dbReference type="PANTHER" id="PTHR30441:SF4">
    <property type="entry name" value="PROTEIN ASMA"/>
    <property type="match status" value="1"/>
</dbReference>
<keyword evidence="2" id="KW-0812">Transmembrane</keyword>
<dbReference type="EMBL" id="CAKLPX010000004">
    <property type="protein sequence ID" value="CAH0992903.1"/>
    <property type="molecule type" value="Genomic_DNA"/>
</dbReference>
<dbReference type="InterPro" id="IPR052894">
    <property type="entry name" value="AsmA-related"/>
</dbReference>
<comment type="caution">
    <text evidence="4">The sequence shown here is derived from an EMBL/GenBank/DDBJ whole genome shotgun (WGS) entry which is preliminary data.</text>
</comment>
<feature type="compositionally biased region" description="Polar residues" evidence="1">
    <location>
        <begin position="402"/>
        <end position="412"/>
    </location>
</feature>
<gene>
    <name evidence="4" type="ORF">SIN8267_03042</name>
</gene>
<evidence type="ECO:0000256" key="2">
    <source>
        <dbReference type="SAM" id="Phobius"/>
    </source>
</evidence>
<evidence type="ECO:0000313" key="4">
    <source>
        <dbReference type="EMBL" id="CAH0992903.1"/>
    </source>
</evidence>
<dbReference type="PANTHER" id="PTHR30441">
    <property type="entry name" value="DUF748 DOMAIN-CONTAINING PROTEIN"/>
    <property type="match status" value="1"/>
</dbReference>
<name>A0ABN8EPK0_9GAMM</name>
<organism evidence="4 5">
    <name type="scientific">Sinobacterium norvegicum</name>
    <dbReference type="NCBI Taxonomy" id="1641715"/>
    <lineage>
        <taxon>Bacteria</taxon>
        <taxon>Pseudomonadati</taxon>
        <taxon>Pseudomonadota</taxon>
        <taxon>Gammaproteobacteria</taxon>
        <taxon>Cellvibrionales</taxon>
        <taxon>Spongiibacteraceae</taxon>
        <taxon>Sinobacterium</taxon>
    </lineage>
</organism>
<dbReference type="InterPro" id="IPR007844">
    <property type="entry name" value="AsmA"/>
</dbReference>
<dbReference type="RefSeq" id="WP_237445590.1">
    <property type="nucleotide sequence ID" value="NZ_CAKLPX010000004.1"/>
</dbReference>
<evidence type="ECO:0000259" key="3">
    <source>
        <dbReference type="Pfam" id="PF05170"/>
    </source>
</evidence>
<evidence type="ECO:0000313" key="5">
    <source>
        <dbReference type="Proteomes" id="UP000838100"/>
    </source>
</evidence>
<dbReference type="Proteomes" id="UP000838100">
    <property type="component" value="Unassembled WGS sequence"/>
</dbReference>
<feature type="transmembrane region" description="Helical" evidence="2">
    <location>
        <begin position="7"/>
        <end position="27"/>
    </location>
</feature>
<keyword evidence="2" id="KW-0472">Membrane</keyword>
<keyword evidence="2" id="KW-1133">Transmembrane helix</keyword>
<proteinExistence type="predicted"/>
<feature type="region of interest" description="Disordered" evidence="1">
    <location>
        <begin position="393"/>
        <end position="418"/>
    </location>
</feature>
<accession>A0ABN8EPK0</accession>